<proteinExistence type="predicted"/>
<evidence type="ECO:0000313" key="3">
    <source>
        <dbReference type="Proteomes" id="UP000269221"/>
    </source>
</evidence>
<evidence type="ECO:0000256" key="1">
    <source>
        <dbReference type="SAM" id="MobiDB-lite"/>
    </source>
</evidence>
<accession>A0A3M0K6Y5</accession>
<dbReference type="Proteomes" id="UP000269221">
    <property type="component" value="Unassembled WGS sequence"/>
</dbReference>
<protein>
    <submittedName>
        <fullName evidence="2">Uncharacterized protein</fullName>
    </submittedName>
</protein>
<feature type="compositionally biased region" description="Basic and acidic residues" evidence="1">
    <location>
        <begin position="107"/>
        <end position="126"/>
    </location>
</feature>
<comment type="caution">
    <text evidence="2">The sequence shown here is derived from an EMBL/GenBank/DDBJ whole genome shotgun (WGS) entry which is preliminary data.</text>
</comment>
<feature type="compositionally biased region" description="Basic and acidic residues" evidence="1">
    <location>
        <begin position="135"/>
        <end position="176"/>
    </location>
</feature>
<sequence>MAPLLALFLWKNENHNIGIRKILETDKSELLFGGRVSFWFSPLETERDPVWFYPEEAQAQPCLFKIRVTMLSLLKNRVPRWHDSPQMEPKGLLLVRLGVTGFDDTEQDARGKQRDKRREGTEETEKRQKKRREEKRREEKRREEKRREEEEKRREEKRREEKRREEKRREEKRETESGPLSQPPDKGSRGGL</sequence>
<keyword evidence="3" id="KW-1185">Reference proteome</keyword>
<organism evidence="2 3">
    <name type="scientific">Hirundo rustica rustica</name>
    <dbReference type="NCBI Taxonomy" id="333673"/>
    <lineage>
        <taxon>Eukaryota</taxon>
        <taxon>Metazoa</taxon>
        <taxon>Chordata</taxon>
        <taxon>Craniata</taxon>
        <taxon>Vertebrata</taxon>
        <taxon>Euteleostomi</taxon>
        <taxon>Archelosauria</taxon>
        <taxon>Archosauria</taxon>
        <taxon>Dinosauria</taxon>
        <taxon>Saurischia</taxon>
        <taxon>Theropoda</taxon>
        <taxon>Coelurosauria</taxon>
        <taxon>Aves</taxon>
        <taxon>Neognathae</taxon>
        <taxon>Neoaves</taxon>
        <taxon>Telluraves</taxon>
        <taxon>Australaves</taxon>
        <taxon>Passeriformes</taxon>
        <taxon>Sylvioidea</taxon>
        <taxon>Hirundinidae</taxon>
        <taxon>Hirundo</taxon>
    </lineage>
</organism>
<dbReference type="EMBL" id="QRBI01000116">
    <property type="protein sequence ID" value="RMC08932.1"/>
    <property type="molecule type" value="Genomic_DNA"/>
</dbReference>
<gene>
    <name evidence="2" type="ORF">DUI87_13926</name>
</gene>
<evidence type="ECO:0000313" key="2">
    <source>
        <dbReference type="EMBL" id="RMC08932.1"/>
    </source>
</evidence>
<reference evidence="2 3" key="1">
    <citation type="submission" date="2018-07" db="EMBL/GenBank/DDBJ databases">
        <title>A high quality draft genome assembly of the barn swallow (H. rustica rustica).</title>
        <authorList>
            <person name="Formenti G."/>
            <person name="Chiara M."/>
            <person name="Poveda L."/>
            <person name="Francoijs K.-J."/>
            <person name="Bonisoli-Alquati A."/>
            <person name="Canova L."/>
            <person name="Gianfranceschi L."/>
            <person name="Horner D.S."/>
            <person name="Saino N."/>
        </authorList>
    </citation>
    <scope>NUCLEOTIDE SEQUENCE [LARGE SCALE GENOMIC DNA]</scope>
    <source>
        <strain evidence="2">Chelidonia</strain>
        <tissue evidence="2">Blood</tissue>
    </source>
</reference>
<feature type="region of interest" description="Disordered" evidence="1">
    <location>
        <begin position="104"/>
        <end position="192"/>
    </location>
</feature>
<name>A0A3M0K6Y5_HIRRU</name>
<dbReference type="AlphaFoldDB" id="A0A3M0K6Y5"/>